<protein>
    <submittedName>
        <fullName evidence="2">Uncharacterized protein</fullName>
    </submittedName>
</protein>
<organism evidence="2 3">
    <name type="scientific">Arenibacter arenosicollis</name>
    <dbReference type="NCBI Taxonomy" id="2762274"/>
    <lineage>
        <taxon>Bacteria</taxon>
        <taxon>Pseudomonadati</taxon>
        <taxon>Bacteroidota</taxon>
        <taxon>Flavobacteriia</taxon>
        <taxon>Flavobacteriales</taxon>
        <taxon>Flavobacteriaceae</taxon>
        <taxon>Arenibacter</taxon>
    </lineage>
</organism>
<dbReference type="PROSITE" id="PS51257">
    <property type="entry name" value="PROKAR_LIPOPROTEIN"/>
    <property type="match status" value="1"/>
</dbReference>
<comment type="caution">
    <text evidence="2">The sequence shown here is derived from an EMBL/GenBank/DDBJ whole genome shotgun (WGS) entry which is preliminary data.</text>
</comment>
<feature type="compositionally biased region" description="Basic and acidic residues" evidence="1">
    <location>
        <begin position="41"/>
        <end position="56"/>
    </location>
</feature>
<accession>A0ABR7QSX3</accession>
<reference evidence="2 3" key="1">
    <citation type="submission" date="2020-08" db="EMBL/GenBank/DDBJ databases">
        <title>Arenibacter gaetbuli sp. nov., isolated from a sand dune.</title>
        <authorList>
            <person name="Park S."/>
            <person name="Yoon J.-H."/>
        </authorList>
    </citation>
    <scope>NUCLEOTIDE SEQUENCE [LARGE SCALE GENOMIC DNA]</scope>
    <source>
        <strain evidence="2 3">BSSL-BM3</strain>
    </source>
</reference>
<keyword evidence="3" id="KW-1185">Reference proteome</keyword>
<name>A0ABR7QSX3_9FLAO</name>
<dbReference type="EMBL" id="JACLHY010000031">
    <property type="protein sequence ID" value="MBC8770293.1"/>
    <property type="molecule type" value="Genomic_DNA"/>
</dbReference>
<evidence type="ECO:0000313" key="3">
    <source>
        <dbReference type="Proteomes" id="UP000618952"/>
    </source>
</evidence>
<evidence type="ECO:0000313" key="2">
    <source>
        <dbReference type="EMBL" id="MBC8770293.1"/>
    </source>
</evidence>
<gene>
    <name evidence="2" type="ORF">H4O18_20005</name>
</gene>
<sequence>MQYSRILTLVAVTYLVLSCLSCREPMGEQQGTTPPENEATSPKKEVIKKPQPEKVAPKSKNGQKSKTRDTLSPKIALS</sequence>
<dbReference type="RefSeq" id="WP_187587969.1">
    <property type="nucleotide sequence ID" value="NZ_JACLHY010000031.1"/>
</dbReference>
<dbReference type="Proteomes" id="UP000618952">
    <property type="component" value="Unassembled WGS sequence"/>
</dbReference>
<evidence type="ECO:0000256" key="1">
    <source>
        <dbReference type="SAM" id="MobiDB-lite"/>
    </source>
</evidence>
<feature type="compositionally biased region" description="Polar residues" evidence="1">
    <location>
        <begin position="29"/>
        <end position="40"/>
    </location>
</feature>
<feature type="region of interest" description="Disordered" evidence="1">
    <location>
        <begin position="25"/>
        <end position="78"/>
    </location>
</feature>
<proteinExistence type="predicted"/>